<dbReference type="SUPFAM" id="SSF55781">
    <property type="entry name" value="GAF domain-like"/>
    <property type="match status" value="1"/>
</dbReference>
<dbReference type="CDD" id="cd01949">
    <property type="entry name" value="GGDEF"/>
    <property type="match status" value="1"/>
</dbReference>
<dbReference type="PANTHER" id="PTHR45138">
    <property type="entry name" value="REGULATORY COMPONENTS OF SENSORY TRANSDUCTION SYSTEM"/>
    <property type="match status" value="1"/>
</dbReference>
<protein>
    <recommendedName>
        <fullName evidence="1">diguanylate cyclase</fullName>
        <ecNumber evidence="1">2.7.7.65</ecNumber>
    </recommendedName>
</protein>
<feature type="compositionally biased region" description="Polar residues" evidence="3">
    <location>
        <begin position="625"/>
        <end position="635"/>
    </location>
</feature>
<feature type="transmembrane region" description="Helical" evidence="4">
    <location>
        <begin position="12"/>
        <end position="32"/>
    </location>
</feature>
<organism evidence="7 8">
    <name type="scientific">Archangium minus</name>
    <dbReference type="NCBI Taxonomy" id="83450"/>
    <lineage>
        <taxon>Bacteria</taxon>
        <taxon>Pseudomonadati</taxon>
        <taxon>Myxococcota</taxon>
        <taxon>Myxococcia</taxon>
        <taxon>Myxococcales</taxon>
        <taxon>Cystobacterineae</taxon>
        <taxon>Archangiaceae</taxon>
        <taxon>Archangium</taxon>
    </lineage>
</organism>
<dbReference type="InterPro" id="IPR003660">
    <property type="entry name" value="HAMP_dom"/>
</dbReference>
<keyword evidence="8" id="KW-1185">Reference proteome</keyword>
<evidence type="ECO:0000259" key="5">
    <source>
        <dbReference type="PROSITE" id="PS50885"/>
    </source>
</evidence>
<dbReference type="InterPro" id="IPR050469">
    <property type="entry name" value="Diguanylate_Cyclase"/>
</dbReference>
<dbReference type="SMART" id="SM00304">
    <property type="entry name" value="HAMP"/>
    <property type="match status" value="1"/>
</dbReference>
<reference evidence="7 8" key="1">
    <citation type="submission" date="2019-08" db="EMBL/GenBank/DDBJ databases">
        <title>Archangium and Cystobacter genomes.</title>
        <authorList>
            <person name="Chen I.-C.K."/>
            <person name="Wielgoss S."/>
        </authorList>
    </citation>
    <scope>NUCLEOTIDE SEQUENCE [LARGE SCALE GENOMIC DNA]</scope>
    <source>
        <strain evidence="7 8">Cbm 6</strain>
    </source>
</reference>
<dbReference type="InterPro" id="IPR043128">
    <property type="entry name" value="Rev_trsase/Diguanyl_cyclase"/>
</dbReference>
<dbReference type="InterPro" id="IPR029016">
    <property type="entry name" value="GAF-like_dom_sf"/>
</dbReference>
<dbReference type="Pfam" id="PF00990">
    <property type="entry name" value="GGDEF"/>
    <property type="match status" value="1"/>
</dbReference>
<gene>
    <name evidence="7" type="ORF">F0U60_34630</name>
</gene>
<accession>A0ABY9WZW3</accession>
<dbReference type="SUPFAM" id="SSF158472">
    <property type="entry name" value="HAMP domain-like"/>
    <property type="match status" value="1"/>
</dbReference>
<name>A0ABY9WZW3_9BACT</name>
<keyword evidence="4" id="KW-0472">Membrane</keyword>
<keyword evidence="4" id="KW-0812">Transmembrane</keyword>
<dbReference type="PANTHER" id="PTHR45138:SF9">
    <property type="entry name" value="DIGUANYLATE CYCLASE DGCM-RELATED"/>
    <property type="match status" value="1"/>
</dbReference>
<dbReference type="SMART" id="SM00065">
    <property type="entry name" value="GAF"/>
    <property type="match status" value="1"/>
</dbReference>
<feature type="region of interest" description="Disordered" evidence="3">
    <location>
        <begin position="604"/>
        <end position="635"/>
    </location>
</feature>
<sequence>MALGVDTVGRKLLWSIALPGLLAALLGMGYFWREAQLAARDATHDEAMELAEFIGTTFRLPTPEGLPPHTPVAELLRSESQLLRATTELNVLSPDGRIRWSVRSEEAGTRHPDTERLTAPGPQWARSDAHETEVLRPLGEKSCESCHPGAQTRPVGLLHLRVIEPEVHRELTDALGGALVAVLVLGSMLIVATGMSLHFFLTSPLKRLTAAMRRAEEGDFLVRAEVRGTDEISRLAAAFNAMLARLTSMKAEEIDTHRDLQVTKWKLSLKEELEERIAELALLFDVAKSVNSTIELSELLSRISQLVPERLHIPHFSIMLVNTDGLLEIKSTFPENAELEGMTFRFGEGACGRAAETQRVVYVPDINDTSSIFARRALMSGHATGALLCIPMVHTDSVLGVLNFQRPEVASFAPEELELLTAVADQAATAVKNAMLHAEAVRLTMTDPLTGVPNRRHLFSRLELEVARSQRFGTPLSILMVDIDHFKRLNDAAGHRAGDESLRKVCDVLRSRVRKVDTLARYGGEEFMLVLSNVSKEDAYEVAEKLRRAVVEAPQLASPTQPTGHITVSIGVATYPNDATTQDTLVDCADAALYASKRGGRNLVTSYSPGMELHPGRERGISRPNDPSSPSLAKA</sequence>
<dbReference type="CDD" id="cd06225">
    <property type="entry name" value="HAMP"/>
    <property type="match status" value="1"/>
</dbReference>
<keyword evidence="4" id="KW-1133">Transmembrane helix</keyword>
<dbReference type="Gene3D" id="3.30.450.40">
    <property type="match status" value="1"/>
</dbReference>
<evidence type="ECO:0000256" key="2">
    <source>
        <dbReference type="ARBA" id="ARBA00034247"/>
    </source>
</evidence>
<feature type="domain" description="HAMP" evidence="5">
    <location>
        <begin position="199"/>
        <end position="251"/>
    </location>
</feature>
<dbReference type="Pfam" id="PF00672">
    <property type="entry name" value="HAMP"/>
    <property type="match status" value="1"/>
</dbReference>
<evidence type="ECO:0000256" key="1">
    <source>
        <dbReference type="ARBA" id="ARBA00012528"/>
    </source>
</evidence>
<dbReference type="InterPro" id="IPR029787">
    <property type="entry name" value="Nucleotide_cyclase"/>
</dbReference>
<dbReference type="EMBL" id="CP043494">
    <property type="protein sequence ID" value="WNG48682.1"/>
    <property type="molecule type" value="Genomic_DNA"/>
</dbReference>
<evidence type="ECO:0000256" key="3">
    <source>
        <dbReference type="SAM" id="MobiDB-lite"/>
    </source>
</evidence>
<proteinExistence type="predicted"/>
<feature type="transmembrane region" description="Helical" evidence="4">
    <location>
        <begin position="178"/>
        <end position="201"/>
    </location>
</feature>
<dbReference type="PROSITE" id="PS50885">
    <property type="entry name" value="HAMP"/>
    <property type="match status" value="1"/>
</dbReference>
<comment type="catalytic activity">
    <reaction evidence="2">
        <text>2 GTP = 3',3'-c-di-GMP + 2 diphosphate</text>
        <dbReference type="Rhea" id="RHEA:24898"/>
        <dbReference type="ChEBI" id="CHEBI:33019"/>
        <dbReference type="ChEBI" id="CHEBI:37565"/>
        <dbReference type="ChEBI" id="CHEBI:58805"/>
        <dbReference type="EC" id="2.7.7.65"/>
    </reaction>
</comment>
<feature type="compositionally biased region" description="Basic and acidic residues" evidence="3">
    <location>
        <begin position="104"/>
        <end position="116"/>
    </location>
</feature>
<dbReference type="RefSeq" id="WP_395806332.1">
    <property type="nucleotide sequence ID" value="NZ_CP043494.1"/>
</dbReference>
<evidence type="ECO:0000259" key="6">
    <source>
        <dbReference type="PROSITE" id="PS50887"/>
    </source>
</evidence>
<dbReference type="Gene3D" id="6.10.340.10">
    <property type="match status" value="1"/>
</dbReference>
<evidence type="ECO:0000313" key="8">
    <source>
        <dbReference type="Proteomes" id="UP001611383"/>
    </source>
</evidence>
<feature type="region of interest" description="Disordered" evidence="3">
    <location>
        <begin position="104"/>
        <end position="123"/>
    </location>
</feature>
<dbReference type="InterPro" id="IPR000160">
    <property type="entry name" value="GGDEF_dom"/>
</dbReference>
<evidence type="ECO:0000313" key="7">
    <source>
        <dbReference type="EMBL" id="WNG48682.1"/>
    </source>
</evidence>
<dbReference type="Pfam" id="PF01590">
    <property type="entry name" value="GAF"/>
    <property type="match status" value="1"/>
</dbReference>
<dbReference type="NCBIfam" id="TIGR00254">
    <property type="entry name" value="GGDEF"/>
    <property type="match status" value="1"/>
</dbReference>
<dbReference type="SMART" id="SM00267">
    <property type="entry name" value="GGDEF"/>
    <property type="match status" value="1"/>
</dbReference>
<dbReference type="Proteomes" id="UP001611383">
    <property type="component" value="Chromosome"/>
</dbReference>
<dbReference type="InterPro" id="IPR003018">
    <property type="entry name" value="GAF"/>
</dbReference>
<evidence type="ECO:0000256" key="4">
    <source>
        <dbReference type="SAM" id="Phobius"/>
    </source>
</evidence>
<dbReference type="Gene3D" id="3.30.70.270">
    <property type="match status" value="1"/>
</dbReference>
<dbReference type="PROSITE" id="PS50887">
    <property type="entry name" value="GGDEF"/>
    <property type="match status" value="1"/>
</dbReference>
<feature type="domain" description="GGDEF" evidence="6">
    <location>
        <begin position="474"/>
        <end position="609"/>
    </location>
</feature>
<dbReference type="EC" id="2.7.7.65" evidence="1"/>
<dbReference type="SUPFAM" id="SSF55073">
    <property type="entry name" value="Nucleotide cyclase"/>
    <property type="match status" value="1"/>
</dbReference>